<evidence type="ECO:0000313" key="2">
    <source>
        <dbReference type="EMBL" id="KAF1984697.1"/>
    </source>
</evidence>
<accession>A0A6G1GV71</accession>
<name>A0A6G1GV71_9PEZI</name>
<proteinExistence type="predicted"/>
<evidence type="ECO:0000313" key="3">
    <source>
        <dbReference type="Proteomes" id="UP000800041"/>
    </source>
</evidence>
<dbReference type="EMBL" id="ML977166">
    <property type="protein sequence ID" value="KAF1984697.1"/>
    <property type="molecule type" value="Genomic_DNA"/>
</dbReference>
<reference evidence="2" key="1">
    <citation type="journal article" date="2020" name="Stud. Mycol.">
        <title>101 Dothideomycetes genomes: a test case for predicting lifestyles and emergence of pathogens.</title>
        <authorList>
            <person name="Haridas S."/>
            <person name="Albert R."/>
            <person name="Binder M."/>
            <person name="Bloem J."/>
            <person name="Labutti K."/>
            <person name="Salamov A."/>
            <person name="Andreopoulos B."/>
            <person name="Baker S."/>
            <person name="Barry K."/>
            <person name="Bills G."/>
            <person name="Bluhm B."/>
            <person name="Cannon C."/>
            <person name="Castanera R."/>
            <person name="Culley D."/>
            <person name="Daum C."/>
            <person name="Ezra D."/>
            <person name="Gonzalez J."/>
            <person name="Henrissat B."/>
            <person name="Kuo A."/>
            <person name="Liang C."/>
            <person name="Lipzen A."/>
            <person name="Lutzoni F."/>
            <person name="Magnuson J."/>
            <person name="Mondo S."/>
            <person name="Nolan M."/>
            <person name="Ohm R."/>
            <person name="Pangilinan J."/>
            <person name="Park H.-J."/>
            <person name="Ramirez L."/>
            <person name="Alfaro M."/>
            <person name="Sun H."/>
            <person name="Tritt A."/>
            <person name="Yoshinaga Y."/>
            <person name="Zwiers L.-H."/>
            <person name="Turgeon B."/>
            <person name="Goodwin S."/>
            <person name="Spatafora J."/>
            <person name="Crous P."/>
            <person name="Grigoriev I."/>
        </authorList>
    </citation>
    <scope>NUCLEOTIDE SEQUENCE</scope>
    <source>
        <strain evidence="2">CBS 113979</strain>
    </source>
</reference>
<feature type="region of interest" description="Disordered" evidence="1">
    <location>
        <begin position="1"/>
        <end position="20"/>
    </location>
</feature>
<dbReference type="AlphaFoldDB" id="A0A6G1GV71"/>
<organism evidence="2 3">
    <name type="scientific">Aulographum hederae CBS 113979</name>
    <dbReference type="NCBI Taxonomy" id="1176131"/>
    <lineage>
        <taxon>Eukaryota</taxon>
        <taxon>Fungi</taxon>
        <taxon>Dikarya</taxon>
        <taxon>Ascomycota</taxon>
        <taxon>Pezizomycotina</taxon>
        <taxon>Dothideomycetes</taxon>
        <taxon>Pleosporomycetidae</taxon>
        <taxon>Aulographales</taxon>
        <taxon>Aulographaceae</taxon>
    </lineage>
</organism>
<dbReference type="Proteomes" id="UP000800041">
    <property type="component" value="Unassembled WGS sequence"/>
</dbReference>
<gene>
    <name evidence="2" type="ORF">K402DRAFT_422607</name>
</gene>
<sequence>MKPSRVRSDTAAAGHARKPTYSELLEKIAEMRAGQAESKDYIHRLESEVHKKSKHETADAATAHRHGYVQGRLREIEKHFEMLCVMQRKHQTLDRDTFRRAAYMIESAIKDHGLNMSDQMITDLSSNVARLDYSITIFADHIHSCMTVNELKAVDEQLVRHFSDEALSRLGCAIVECLLVSLEHREREIKPHRRDAGAYTDFRLSRVLPPGSRRRVTISAPAAVHGSRRH</sequence>
<evidence type="ECO:0000256" key="1">
    <source>
        <dbReference type="SAM" id="MobiDB-lite"/>
    </source>
</evidence>
<keyword evidence="3" id="KW-1185">Reference proteome</keyword>
<protein>
    <submittedName>
        <fullName evidence="2">Uncharacterized protein</fullName>
    </submittedName>
</protein>